<dbReference type="Proteomes" id="UP000002287">
    <property type="component" value="Chromosome 3"/>
</dbReference>
<proteinExistence type="predicted"/>
<evidence type="ECO:0000256" key="1">
    <source>
        <dbReference type="SAM" id="MobiDB-lite"/>
    </source>
</evidence>
<dbReference type="HOGENOM" id="CLU_2583052_0_0_4"/>
<reference evidence="3" key="1">
    <citation type="submission" date="2007-03" db="EMBL/GenBank/DDBJ databases">
        <title>Complete sequence of chromosome 3 of Burkholderia vietnamiensis G4.</title>
        <authorList>
            <consortium name="US DOE Joint Genome Institute"/>
            <person name="Copeland A."/>
            <person name="Lucas S."/>
            <person name="Lapidus A."/>
            <person name="Barry K."/>
            <person name="Detter J.C."/>
            <person name="Glavina del Rio T."/>
            <person name="Hammon N."/>
            <person name="Israni S."/>
            <person name="Dalin E."/>
            <person name="Tice H."/>
            <person name="Pitluck S."/>
            <person name="Chain P."/>
            <person name="Malfatti S."/>
            <person name="Shin M."/>
            <person name="Vergez L."/>
            <person name="Schmutz J."/>
            <person name="Larimer F."/>
            <person name="Land M."/>
            <person name="Hauser L."/>
            <person name="Kyrpides N."/>
            <person name="Tiedje J."/>
            <person name="Richardson P."/>
        </authorList>
    </citation>
    <scope>NUCLEOTIDE SEQUENCE [LARGE SCALE GENOMIC DNA]</scope>
    <source>
        <strain evidence="3">G4 / LMG 22486</strain>
    </source>
</reference>
<evidence type="ECO:0000313" key="3">
    <source>
        <dbReference type="Proteomes" id="UP000002287"/>
    </source>
</evidence>
<feature type="region of interest" description="Disordered" evidence="1">
    <location>
        <begin position="1"/>
        <end position="20"/>
    </location>
</feature>
<dbReference type="AlphaFoldDB" id="A4JRH3"/>
<gene>
    <name evidence="2" type="ordered locus">Bcep1808_5951</name>
</gene>
<dbReference type="KEGG" id="bvi:Bcep1808_5951"/>
<accession>A4JRH3</accession>
<evidence type="ECO:0000313" key="2">
    <source>
        <dbReference type="EMBL" id="ABO58876.1"/>
    </source>
</evidence>
<protein>
    <submittedName>
        <fullName evidence="2">Uncharacterized protein</fullName>
    </submittedName>
</protein>
<organism evidence="2 3">
    <name type="scientific">Burkholderia vietnamiensis (strain G4 / LMG 22486)</name>
    <name type="common">Burkholderia cepacia (strain R1808)</name>
    <dbReference type="NCBI Taxonomy" id="269482"/>
    <lineage>
        <taxon>Bacteria</taxon>
        <taxon>Pseudomonadati</taxon>
        <taxon>Pseudomonadota</taxon>
        <taxon>Betaproteobacteria</taxon>
        <taxon>Burkholderiales</taxon>
        <taxon>Burkholderiaceae</taxon>
        <taxon>Burkholderia</taxon>
        <taxon>Burkholderia cepacia complex</taxon>
    </lineage>
</organism>
<sequence length="80" mass="8606">MPPPGAPLRRTAGLVPDTDASGATGDVVAGISSAPKNAQCGSFIRIQYQPPRRYSITSRGFPTRYGDTIPRAVCRVSMWR</sequence>
<name>A4JRH3_BURVG</name>
<dbReference type="EMBL" id="CP000616">
    <property type="protein sequence ID" value="ABO58876.1"/>
    <property type="molecule type" value="Genomic_DNA"/>
</dbReference>